<comment type="catalytic activity">
    <reaction evidence="12">
        <text>L-proline(in) + Na(+)(in) = L-proline(out) + Na(+)(out)</text>
        <dbReference type="Rhea" id="RHEA:28967"/>
        <dbReference type="ChEBI" id="CHEBI:29101"/>
        <dbReference type="ChEBI" id="CHEBI:60039"/>
    </reaction>
</comment>
<feature type="transmembrane region" description="Helical" evidence="14">
    <location>
        <begin position="6"/>
        <end position="24"/>
    </location>
</feature>
<feature type="transmembrane region" description="Helical" evidence="14">
    <location>
        <begin position="320"/>
        <end position="338"/>
    </location>
</feature>
<keyword evidence="6" id="KW-0769">Symport</keyword>
<reference evidence="16" key="1">
    <citation type="journal article" date="2017" name="Genome Announc.">
        <title>Draft Genome Sequence of Terrimicrobium sacchariphilum NM-5T, a Facultative Anaerobic Soil Bacterium of the Class Spartobacteria.</title>
        <authorList>
            <person name="Qiu Y.L."/>
            <person name="Tourlousse D.M."/>
            <person name="Matsuura N."/>
            <person name="Ohashi A."/>
            <person name="Sekiguchi Y."/>
        </authorList>
    </citation>
    <scope>NUCLEOTIDE SEQUENCE [LARGE SCALE GENOMIC DNA]</scope>
    <source>
        <strain evidence="16">NM-5</strain>
    </source>
</reference>
<dbReference type="STRING" id="690879.TSACC_21039"/>
<dbReference type="PANTHER" id="PTHR48086:SF3">
    <property type="entry name" value="SODIUM_PROLINE SYMPORTER"/>
    <property type="match status" value="1"/>
</dbReference>
<feature type="transmembrane region" description="Helical" evidence="14">
    <location>
        <begin position="75"/>
        <end position="96"/>
    </location>
</feature>
<evidence type="ECO:0000256" key="10">
    <source>
        <dbReference type="ARBA" id="ARBA00023136"/>
    </source>
</evidence>
<keyword evidence="8" id="KW-0915">Sodium</keyword>
<dbReference type="InParanoid" id="A0A146G4U8"/>
<feature type="transmembrane region" description="Helical" evidence="14">
    <location>
        <begin position="552"/>
        <end position="570"/>
    </location>
</feature>
<dbReference type="GO" id="GO:0005886">
    <property type="term" value="C:plasma membrane"/>
    <property type="evidence" value="ECO:0007669"/>
    <property type="project" value="UniProtKB-SubCell"/>
</dbReference>
<keyword evidence="3" id="KW-0813">Transport</keyword>
<evidence type="ECO:0000256" key="11">
    <source>
        <dbReference type="ARBA" id="ARBA00023201"/>
    </source>
</evidence>
<keyword evidence="5 14" id="KW-0812">Transmembrane</keyword>
<dbReference type="GO" id="GO:0015293">
    <property type="term" value="F:symporter activity"/>
    <property type="evidence" value="ECO:0007669"/>
    <property type="project" value="UniProtKB-KW"/>
</dbReference>
<dbReference type="InterPro" id="IPR001734">
    <property type="entry name" value="Na/solute_symporter"/>
</dbReference>
<dbReference type="Proteomes" id="UP000076023">
    <property type="component" value="Unassembled WGS sequence"/>
</dbReference>
<evidence type="ECO:0000256" key="3">
    <source>
        <dbReference type="ARBA" id="ARBA00022448"/>
    </source>
</evidence>
<feature type="transmembrane region" description="Helical" evidence="14">
    <location>
        <begin position="119"/>
        <end position="140"/>
    </location>
</feature>
<keyword evidence="11" id="KW-0739">Sodium transport</keyword>
<gene>
    <name evidence="15" type="ORF">TSACC_21039</name>
</gene>
<evidence type="ECO:0000256" key="12">
    <source>
        <dbReference type="ARBA" id="ARBA00033708"/>
    </source>
</evidence>
<feature type="transmembrane region" description="Helical" evidence="14">
    <location>
        <begin position="267"/>
        <end position="287"/>
    </location>
</feature>
<dbReference type="InterPro" id="IPR038377">
    <property type="entry name" value="Na/Glc_symporter_sf"/>
</dbReference>
<feature type="transmembrane region" description="Helical" evidence="14">
    <location>
        <begin position="376"/>
        <end position="398"/>
    </location>
</feature>
<evidence type="ECO:0000256" key="8">
    <source>
        <dbReference type="ARBA" id="ARBA00023053"/>
    </source>
</evidence>
<evidence type="ECO:0000256" key="1">
    <source>
        <dbReference type="ARBA" id="ARBA00004651"/>
    </source>
</evidence>
<dbReference type="EMBL" id="BDCO01000002">
    <property type="protein sequence ID" value="GAT32640.1"/>
    <property type="molecule type" value="Genomic_DNA"/>
</dbReference>
<keyword evidence="4" id="KW-1003">Cell membrane</keyword>
<feature type="transmembrane region" description="Helical" evidence="14">
    <location>
        <begin position="527"/>
        <end position="546"/>
    </location>
</feature>
<dbReference type="AlphaFoldDB" id="A0A146G4U8"/>
<protein>
    <submittedName>
        <fullName evidence="15">Na+/proline symporter</fullName>
    </submittedName>
</protein>
<comment type="caution">
    <text evidence="15">The sequence shown here is derived from an EMBL/GenBank/DDBJ whole genome shotgun (WGS) entry which is preliminary data.</text>
</comment>
<dbReference type="InterPro" id="IPR050277">
    <property type="entry name" value="Sodium:Solute_Symporter"/>
</dbReference>
<evidence type="ECO:0000256" key="7">
    <source>
        <dbReference type="ARBA" id="ARBA00022989"/>
    </source>
</evidence>
<organism evidence="15 16">
    <name type="scientific">Terrimicrobium sacchariphilum</name>
    <dbReference type="NCBI Taxonomy" id="690879"/>
    <lineage>
        <taxon>Bacteria</taxon>
        <taxon>Pseudomonadati</taxon>
        <taxon>Verrucomicrobiota</taxon>
        <taxon>Terrimicrobiia</taxon>
        <taxon>Terrimicrobiales</taxon>
        <taxon>Terrimicrobiaceae</taxon>
        <taxon>Terrimicrobium</taxon>
    </lineage>
</organism>
<dbReference type="GO" id="GO:0006814">
    <property type="term" value="P:sodium ion transport"/>
    <property type="evidence" value="ECO:0007669"/>
    <property type="project" value="UniProtKB-KW"/>
</dbReference>
<keyword evidence="7 14" id="KW-1133">Transmembrane helix</keyword>
<dbReference type="PROSITE" id="PS50283">
    <property type="entry name" value="NA_SOLUT_SYMP_3"/>
    <property type="match status" value="1"/>
</dbReference>
<evidence type="ECO:0000313" key="15">
    <source>
        <dbReference type="EMBL" id="GAT32640.1"/>
    </source>
</evidence>
<dbReference type="Pfam" id="PF00474">
    <property type="entry name" value="SSF"/>
    <property type="match status" value="1"/>
</dbReference>
<evidence type="ECO:0000256" key="9">
    <source>
        <dbReference type="ARBA" id="ARBA00023065"/>
    </source>
</evidence>
<accession>A0A146G4U8</accession>
<feature type="transmembrane region" description="Helical" evidence="14">
    <location>
        <begin position="44"/>
        <end position="69"/>
    </location>
</feature>
<feature type="transmembrane region" description="Helical" evidence="14">
    <location>
        <begin position="179"/>
        <end position="207"/>
    </location>
</feature>
<sequence>MSHTLEYVIIAVYLVFMLVMGAAFHSMNRNVSDYFRSGCQGTWWLVGTSIFMSGISAITFTSNAGVAYAAGLSYLIIYAGTVVGLVMNWLFLAGWFRQLRAITFPEVVRQRYGPATQQIYAYVGLVMFLLGASMQLWALALFSGAMFGLNIITVILLLGLVVTVYATTGGSWAMMATEFVQGLILVPVTVLVAILCLLKVGGVGGLLELVSQQGLGANFALFKGENTFPGGNYAAMWIIAMLVFQVKTQCSLSSAARYFTVKDGREASKAALLAAVLMGVCMIFWVIPPLCARLLYAADVAALPLANPGEGSYAVISMRLLPYGMTGLIAVAMFSATMSSMDAGINRNAAMVVRDVIPALRRLTGKAPMSDTRQLVVGKFTSLAFGLTIVALACYFATASGKGIFDVAFRIGAMLGGPMSVPLILGLFVRRAPWWSGLVAAGAGFVPSLIELGGTVIFHRESWSWPTLTLVIMGVSAVAYAATIPFWKYSRPEYRRQIDVFFERMHRPVDFEKEVGKGNDAMQLRMIGFFATAIGGFMSLLALLPNPLTDRLLILAIAGFVCLVGIFMLVQARKKFHAMREPHKVGELVTK</sequence>
<dbReference type="RefSeq" id="WP_075078466.1">
    <property type="nucleotide sequence ID" value="NZ_BDCO01000002.1"/>
</dbReference>
<evidence type="ECO:0000256" key="2">
    <source>
        <dbReference type="ARBA" id="ARBA00006434"/>
    </source>
</evidence>
<feature type="transmembrane region" description="Helical" evidence="14">
    <location>
        <begin position="435"/>
        <end position="457"/>
    </location>
</feature>
<dbReference type="Gene3D" id="1.20.1730.10">
    <property type="entry name" value="Sodium/glucose cotransporter"/>
    <property type="match status" value="1"/>
</dbReference>
<dbReference type="OrthoDB" id="9789704at2"/>
<evidence type="ECO:0000256" key="13">
    <source>
        <dbReference type="RuleBase" id="RU362091"/>
    </source>
</evidence>
<feature type="transmembrane region" description="Helical" evidence="14">
    <location>
        <begin position="463"/>
        <end position="487"/>
    </location>
</feature>
<evidence type="ECO:0000256" key="14">
    <source>
        <dbReference type="SAM" id="Phobius"/>
    </source>
</evidence>
<dbReference type="PANTHER" id="PTHR48086">
    <property type="entry name" value="SODIUM/PROLINE SYMPORTER-RELATED"/>
    <property type="match status" value="1"/>
</dbReference>
<comment type="similarity">
    <text evidence="2 13">Belongs to the sodium:solute symporter (SSF) (TC 2.A.21) family.</text>
</comment>
<name>A0A146G4U8_TERSA</name>
<feature type="transmembrane region" description="Helical" evidence="14">
    <location>
        <begin position="146"/>
        <end position="167"/>
    </location>
</feature>
<evidence type="ECO:0000256" key="4">
    <source>
        <dbReference type="ARBA" id="ARBA00022475"/>
    </source>
</evidence>
<proteinExistence type="inferred from homology"/>
<evidence type="ECO:0000256" key="5">
    <source>
        <dbReference type="ARBA" id="ARBA00022692"/>
    </source>
</evidence>
<keyword evidence="9" id="KW-0406">Ion transport</keyword>
<feature type="transmembrane region" description="Helical" evidence="14">
    <location>
        <begin position="227"/>
        <end position="246"/>
    </location>
</feature>
<feature type="transmembrane region" description="Helical" evidence="14">
    <location>
        <begin position="404"/>
        <end position="428"/>
    </location>
</feature>
<keyword evidence="10 14" id="KW-0472">Membrane</keyword>
<keyword evidence="16" id="KW-1185">Reference proteome</keyword>
<comment type="subcellular location">
    <subcellularLocation>
        <location evidence="1">Cell membrane</location>
        <topology evidence="1">Multi-pass membrane protein</topology>
    </subcellularLocation>
</comment>
<evidence type="ECO:0000256" key="6">
    <source>
        <dbReference type="ARBA" id="ARBA00022847"/>
    </source>
</evidence>
<evidence type="ECO:0000313" key="16">
    <source>
        <dbReference type="Proteomes" id="UP000076023"/>
    </source>
</evidence>